<reference evidence="2" key="2">
    <citation type="submission" date="2022-06" db="UniProtKB">
        <authorList>
            <consortium name="EnsemblMetazoa"/>
        </authorList>
    </citation>
    <scope>IDENTIFICATION</scope>
    <source>
        <strain evidence="2">DF5081</strain>
    </source>
</reference>
<name>A0A8R1DR63_CAEJA</name>
<organism evidence="2 3">
    <name type="scientific">Caenorhabditis japonica</name>
    <dbReference type="NCBI Taxonomy" id="281687"/>
    <lineage>
        <taxon>Eukaryota</taxon>
        <taxon>Metazoa</taxon>
        <taxon>Ecdysozoa</taxon>
        <taxon>Nematoda</taxon>
        <taxon>Chromadorea</taxon>
        <taxon>Rhabditida</taxon>
        <taxon>Rhabditina</taxon>
        <taxon>Rhabditomorpha</taxon>
        <taxon>Rhabditoidea</taxon>
        <taxon>Rhabditidae</taxon>
        <taxon>Peloderinae</taxon>
        <taxon>Caenorhabditis</taxon>
    </lineage>
</organism>
<dbReference type="AlphaFoldDB" id="A0A8R1DR63"/>
<reference evidence="3" key="1">
    <citation type="submission" date="2010-08" db="EMBL/GenBank/DDBJ databases">
        <authorList>
            <consortium name="Caenorhabditis japonica Sequencing Consortium"/>
            <person name="Wilson R.K."/>
        </authorList>
    </citation>
    <scope>NUCLEOTIDE SEQUENCE [LARGE SCALE GENOMIC DNA]</scope>
    <source>
        <strain evidence="3">DF5081</strain>
    </source>
</reference>
<feature type="region of interest" description="Disordered" evidence="1">
    <location>
        <begin position="230"/>
        <end position="253"/>
    </location>
</feature>
<dbReference type="Pfam" id="PF07149">
    <property type="entry name" value="Pes-10"/>
    <property type="match status" value="1"/>
</dbReference>
<evidence type="ECO:0000313" key="2">
    <source>
        <dbReference type="EnsemblMetazoa" id="CJA09942.1"/>
    </source>
</evidence>
<proteinExistence type="predicted"/>
<keyword evidence="3" id="KW-1185">Reference proteome</keyword>
<evidence type="ECO:0000256" key="1">
    <source>
        <dbReference type="SAM" id="MobiDB-lite"/>
    </source>
</evidence>
<accession>A0A8R1DR63</accession>
<dbReference type="Proteomes" id="UP000005237">
    <property type="component" value="Unassembled WGS sequence"/>
</dbReference>
<dbReference type="InterPro" id="IPR009819">
    <property type="entry name" value="Pes-10"/>
</dbReference>
<feature type="compositionally biased region" description="Basic residues" evidence="1">
    <location>
        <begin position="234"/>
        <end position="244"/>
    </location>
</feature>
<sequence length="253" mass="29661">MSNVDTHFIRIIAQTLETGNQEIITATLSLFTDHFFPLDLCQEYQIEELIEKHAPQNDQASKLTEKIEEQQKKWQEFTDWAIDLKRGVSEEKLSRILEFLDAPDKRMQVFTVRALNRLGIVLVSQGMHGIEQRLLKMEPCEPVTQMLAKIAGARAANRTVQEIFDEWSERCVRSGTTLEEVFVKRQWHLQKDFRTQEEKDAEEHELRSLTGFLPHHPNVFVDKDGKEIAPKKSNTQHRQRHHPYARPEPVWRV</sequence>
<evidence type="ECO:0000313" key="3">
    <source>
        <dbReference type="Proteomes" id="UP000005237"/>
    </source>
</evidence>
<protein>
    <submittedName>
        <fullName evidence="2">Uncharacterized protein</fullName>
    </submittedName>
</protein>
<dbReference type="EnsemblMetazoa" id="CJA09942.1">
    <property type="protein sequence ID" value="CJA09942.1"/>
    <property type="gene ID" value="WBGene00129146"/>
</dbReference>